<dbReference type="GO" id="GO:0003677">
    <property type="term" value="F:DNA binding"/>
    <property type="evidence" value="ECO:0007669"/>
    <property type="project" value="UniProtKB-KW"/>
</dbReference>
<evidence type="ECO:0000313" key="6">
    <source>
        <dbReference type="EMBL" id="CAB5224248.1"/>
    </source>
</evidence>
<evidence type="ECO:0000259" key="4">
    <source>
        <dbReference type="PROSITE" id="PS51898"/>
    </source>
</evidence>
<evidence type="ECO:0000256" key="3">
    <source>
        <dbReference type="ARBA" id="ARBA00023172"/>
    </source>
</evidence>
<dbReference type="EMBL" id="LR798327">
    <property type="protein sequence ID" value="CAB5224248.1"/>
    <property type="molecule type" value="Genomic_DNA"/>
</dbReference>
<dbReference type="Pfam" id="PF00589">
    <property type="entry name" value="Phage_integrase"/>
    <property type="match status" value="1"/>
</dbReference>
<dbReference type="InterPro" id="IPR010998">
    <property type="entry name" value="Integrase_recombinase_N"/>
</dbReference>
<dbReference type="PROSITE" id="PS51898">
    <property type="entry name" value="TYR_RECOMBINASE"/>
    <property type="match status" value="1"/>
</dbReference>
<dbReference type="Gene3D" id="1.10.443.10">
    <property type="entry name" value="Intergrase catalytic core"/>
    <property type="match status" value="1"/>
</dbReference>
<dbReference type="EMBL" id="LR796685">
    <property type="protein sequence ID" value="CAB4158939.1"/>
    <property type="molecule type" value="Genomic_DNA"/>
</dbReference>
<evidence type="ECO:0000256" key="2">
    <source>
        <dbReference type="ARBA" id="ARBA00023125"/>
    </source>
</evidence>
<proteinExistence type="inferred from homology"/>
<protein>
    <submittedName>
        <fullName evidence="5">Integrase, catalytic domain containing protein</fullName>
    </submittedName>
</protein>
<dbReference type="GO" id="GO:0006310">
    <property type="term" value="P:DNA recombination"/>
    <property type="evidence" value="ECO:0007669"/>
    <property type="project" value="UniProtKB-KW"/>
</dbReference>
<evidence type="ECO:0000313" key="5">
    <source>
        <dbReference type="EMBL" id="CAB4158939.1"/>
    </source>
</evidence>
<dbReference type="GO" id="GO:0015074">
    <property type="term" value="P:DNA integration"/>
    <property type="evidence" value="ECO:0007669"/>
    <property type="project" value="InterPro"/>
</dbReference>
<name>A0A6J5NI31_9CAUD</name>
<dbReference type="InterPro" id="IPR011010">
    <property type="entry name" value="DNA_brk_join_enz"/>
</dbReference>
<gene>
    <name evidence="5" type="ORF">UFOVP705_36</name>
    <name evidence="6" type="ORF">UFOVP736_45</name>
</gene>
<dbReference type="Gene3D" id="1.10.150.130">
    <property type="match status" value="1"/>
</dbReference>
<comment type="similarity">
    <text evidence="1">Belongs to the 'phage' integrase family.</text>
</comment>
<sequence>MLVVAMNVTACYTPFMASYYERSGSRFYYLRYQLADGTWKAKSSGIVIDSMGAKRKIIQMVQEYSLKEQCFHDEGGGAFFRNWVVKFLEYKYLNAKTLWRYRNAWECVGSYFDSKAVTHPGEVTYGLIHEYMRWRTDPEICRKQNRKPAKWNTALVETRVLGAIMHEAVKRGYILVSPCVRLGLPRRNSSEKREIGLEEQESMLVILKKQNDWMLDCFMVAIKQGCRLSEVAVPMRQVDVVNGVVVLDVKGGKQHAAPLHPDLEALVKRRQSEGAERLVDLPSNASRQWHRWFKKNGFDGVSFHCTRVTVVTRLARAGFSEVQTMQYVGHASDVVHAVYRKLKPPDLKHLSAAL</sequence>
<feature type="domain" description="Tyr recombinase" evidence="4">
    <location>
        <begin position="190"/>
        <end position="354"/>
    </location>
</feature>
<organism evidence="5">
    <name type="scientific">uncultured Caudovirales phage</name>
    <dbReference type="NCBI Taxonomy" id="2100421"/>
    <lineage>
        <taxon>Viruses</taxon>
        <taxon>Duplodnaviria</taxon>
        <taxon>Heunggongvirae</taxon>
        <taxon>Uroviricota</taxon>
        <taxon>Caudoviricetes</taxon>
        <taxon>Peduoviridae</taxon>
        <taxon>Maltschvirus</taxon>
        <taxon>Maltschvirus maltsch</taxon>
    </lineage>
</organism>
<evidence type="ECO:0000256" key="1">
    <source>
        <dbReference type="ARBA" id="ARBA00008857"/>
    </source>
</evidence>
<dbReference type="InterPro" id="IPR013762">
    <property type="entry name" value="Integrase-like_cat_sf"/>
</dbReference>
<reference evidence="5" key="1">
    <citation type="submission" date="2020-04" db="EMBL/GenBank/DDBJ databases">
        <authorList>
            <person name="Chiriac C."/>
            <person name="Salcher M."/>
            <person name="Ghai R."/>
            <person name="Kavagutti S V."/>
        </authorList>
    </citation>
    <scope>NUCLEOTIDE SEQUENCE</scope>
</reference>
<dbReference type="InterPro" id="IPR002104">
    <property type="entry name" value="Integrase_catalytic"/>
</dbReference>
<keyword evidence="3" id="KW-0233">DNA recombination</keyword>
<keyword evidence="2" id="KW-0238">DNA-binding</keyword>
<dbReference type="SUPFAM" id="SSF56349">
    <property type="entry name" value="DNA breaking-rejoining enzymes"/>
    <property type="match status" value="1"/>
</dbReference>
<accession>A0A6J5NI31</accession>